<feature type="transmembrane region" description="Helical" evidence="2">
    <location>
        <begin position="6"/>
        <end position="29"/>
    </location>
</feature>
<feature type="compositionally biased region" description="Polar residues" evidence="1">
    <location>
        <begin position="262"/>
        <end position="271"/>
    </location>
</feature>
<dbReference type="RefSeq" id="WP_241446687.1">
    <property type="nucleotide sequence ID" value="NZ_JAKZHW010000001.1"/>
</dbReference>
<evidence type="ECO:0000256" key="2">
    <source>
        <dbReference type="SAM" id="Phobius"/>
    </source>
</evidence>
<name>A0ABS9VLK7_9SPHN</name>
<keyword evidence="4" id="KW-1185">Reference proteome</keyword>
<dbReference type="EMBL" id="JAKZHW010000001">
    <property type="protein sequence ID" value="MCH8615850.1"/>
    <property type="molecule type" value="Genomic_DNA"/>
</dbReference>
<sequence length="280" mass="31602">MSRLPLGKAILWNLAVIAFLPLFFLAALVPSRKRKSLVWGSMPLISNKYWSKAMQQAGYASVTVMQNHFPINERSDFDLYFEDFAPAFLPAKARFGLGGCIALCWVLRNARVVHISFLGFALDATLCWRLESWLFRRAGVRVVVMPFGGDFYIYSRIVDTSLRYGLLASYPDLALREGRTTKRVDHWSRRADAVVAGMMIDGLGRWDVTLNQFFVVDTDAWTAKPRYSAHDGRTGPVRVLHTPNHRGFKGTETRSILKGTFRSASSASNAPRESRRTSSE</sequence>
<gene>
    <name evidence="3" type="ORF">LZ016_07020</name>
</gene>
<evidence type="ECO:0000256" key="1">
    <source>
        <dbReference type="SAM" id="MobiDB-lite"/>
    </source>
</evidence>
<dbReference type="Proteomes" id="UP001203058">
    <property type="component" value="Unassembled WGS sequence"/>
</dbReference>
<comment type="caution">
    <text evidence="3">The sequence shown here is derived from an EMBL/GenBank/DDBJ whole genome shotgun (WGS) entry which is preliminary data.</text>
</comment>
<keyword evidence="2" id="KW-1133">Transmembrane helix</keyword>
<proteinExistence type="predicted"/>
<feature type="region of interest" description="Disordered" evidence="1">
    <location>
        <begin position="259"/>
        <end position="280"/>
    </location>
</feature>
<protein>
    <submittedName>
        <fullName evidence="3">Uncharacterized protein</fullName>
    </submittedName>
</protein>
<accession>A0ABS9VLK7</accession>
<evidence type="ECO:0000313" key="4">
    <source>
        <dbReference type="Proteomes" id="UP001203058"/>
    </source>
</evidence>
<keyword evidence="2" id="KW-0812">Transmembrane</keyword>
<evidence type="ECO:0000313" key="3">
    <source>
        <dbReference type="EMBL" id="MCH8615850.1"/>
    </source>
</evidence>
<reference evidence="3 4" key="1">
    <citation type="submission" date="2022-03" db="EMBL/GenBank/DDBJ databases">
        <authorList>
            <person name="Jo J.-H."/>
            <person name="Im W.-T."/>
        </authorList>
    </citation>
    <scope>NUCLEOTIDE SEQUENCE [LARGE SCALE GENOMIC DNA]</scope>
    <source>
        <strain evidence="3 4">SM33</strain>
    </source>
</reference>
<keyword evidence="2" id="KW-0472">Membrane</keyword>
<organism evidence="3 4">
    <name type="scientific">Sphingomonas telluris</name>
    <dbReference type="NCBI Taxonomy" id="2907998"/>
    <lineage>
        <taxon>Bacteria</taxon>
        <taxon>Pseudomonadati</taxon>
        <taxon>Pseudomonadota</taxon>
        <taxon>Alphaproteobacteria</taxon>
        <taxon>Sphingomonadales</taxon>
        <taxon>Sphingomonadaceae</taxon>
        <taxon>Sphingomonas</taxon>
    </lineage>
</organism>